<sequence length="697" mass="80460">GKGEVSNDLTRWAAASALEAIGYSRQSLENLQGGGFTEPLDRIRREIRDRKFIEINRIPRLNSRGETTAEYERHLEFWIYGPADELLNDRDRSLNYQDLVGDVISKLHGRGVYLGLISPNSIVQGAALRQAGLIFKESAQIEKFIYGLLEEFLYNSNHEVSLRITATKIIHTATDLSKKLKTLSKLLSQEKDAKLLEVVLHHAQSLFMESVDNQKFIYGYLEQFLIDRTHEVSVRIMAIEIITKASGLKKVETLSKLLLEDIPLQNVALRQIRLIFKESSQIEELLFETLDQFLNYNYEVSLKIDAAELVYTARNLNKKLTTVSKLLLEDTELRNLAVRLLTPYKQELARVNADAYTVLDALVFNYTLKTWQKPELQESKISQLATYLSSASQRQYKEIFPIISMPRTNSGDWNYESAVKYSKSVVWAEYLQWMQESAIEDNEKSDNPLRMEIKKLVYKDLTISQLETNLSSAIQYQREISAIFTSAIGAAESLGEKYRKSASLLTGCLQNKHEDVIKATDEKSTHPLREQIKELVHIQNSIKKYQSFLKRIPYRIKSIDSNLYRKIKNFSGFASLEHPKKIDTYNDCFQTFDELDSLRDQVFFESLDKRSEVWSQQSEQEDALNKLVNNGCLVIIALIFMLLIFMLIFRDILIILFIMIGLIVLGYKLLISHLNNKQKLIEALTDDLCDLPRWWEK</sequence>
<organism evidence="2 3">
    <name type="scientific">Microcoleus anatoxicus PTRS2</name>
    <dbReference type="NCBI Taxonomy" id="2705321"/>
    <lineage>
        <taxon>Bacteria</taxon>
        <taxon>Bacillati</taxon>
        <taxon>Cyanobacteriota</taxon>
        <taxon>Cyanophyceae</taxon>
        <taxon>Oscillatoriophycideae</taxon>
        <taxon>Oscillatoriales</taxon>
        <taxon>Microcoleaceae</taxon>
        <taxon>Microcoleus</taxon>
        <taxon>Microcoleus anatoxicus</taxon>
    </lineage>
</organism>
<proteinExistence type="predicted"/>
<feature type="transmembrane region" description="Helical" evidence="1">
    <location>
        <begin position="627"/>
        <end position="646"/>
    </location>
</feature>
<keyword evidence="3" id="KW-1185">Reference proteome</keyword>
<keyword evidence="1" id="KW-0472">Membrane</keyword>
<reference evidence="2 3" key="1">
    <citation type="journal article" date="2020" name="Harmful Algae">
        <title>Molecular and morphological characterization of a novel dihydroanatoxin-a producing Microcoleus species (cyanobacteria) from the Russian River, California, USA.</title>
        <authorList>
            <person name="Conklin K.Y."/>
            <person name="Stancheva R."/>
            <person name="Otten T.G."/>
            <person name="Fadness R."/>
            <person name="Boyer G.L."/>
            <person name="Read B."/>
            <person name="Zhang X."/>
            <person name="Sheath R.G."/>
        </authorList>
    </citation>
    <scope>NUCLEOTIDE SEQUENCE [LARGE SCALE GENOMIC DNA]</scope>
    <source>
        <strain evidence="2 3">PTRS2</strain>
    </source>
</reference>
<feature type="non-terminal residue" evidence="2">
    <location>
        <position position="1"/>
    </location>
</feature>
<dbReference type="InterPro" id="IPR016024">
    <property type="entry name" value="ARM-type_fold"/>
</dbReference>
<evidence type="ECO:0000313" key="2">
    <source>
        <dbReference type="EMBL" id="MEK0188401.1"/>
    </source>
</evidence>
<dbReference type="RefSeq" id="WP_340542071.1">
    <property type="nucleotide sequence ID" value="NZ_JBBLXS010000603.1"/>
</dbReference>
<protein>
    <submittedName>
        <fullName evidence="2">Uncharacterized protein</fullName>
    </submittedName>
</protein>
<keyword evidence="1" id="KW-0812">Transmembrane</keyword>
<evidence type="ECO:0000256" key="1">
    <source>
        <dbReference type="SAM" id="Phobius"/>
    </source>
</evidence>
<dbReference type="SUPFAM" id="SSF48371">
    <property type="entry name" value="ARM repeat"/>
    <property type="match status" value="1"/>
</dbReference>
<gene>
    <name evidence="2" type="ORF">WMG39_26680</name>
</gene>
<keyword evidence="1" id="KW-1133">Transmembrane helix</keyword>
<dbReference type="EMBL" id="JBBLXS010000603">
    <property type="protein sequence ID" value="MEK0188401.1"/>
    <property type="molecule type" value="Genomic_DNA"/>
</dbReference>
<feature type="transmembrane region" description="Helical" evidence="1">
    <location>
        <begin position="652"/>
        <end position="671"/>
    </location>
</feature>
<evidence type="ECO:0000313" key="3">
    <source>
        <dbReference type="Proteomes" id="UP001384579"/>
    </source>
</evidence>
<comment type="caution">
    <text evidence="2">The sequence shown here is derived from an EMBL/GenBank/DDBJ whole genome shotgun (WGS) entry which is preliminary data.</text>
</comment>
<dbReference type="Proteomes" id="UP001384579">
    <property type="component" value="Unassembled WGS sequence"/>
</dbReference>
<accession>A0ABU8YW64</accession>
<name>A0ABU8YW64_9CYAN</name>